<dbReference type="RefSeq" id="WP_135760613.1">
    <property type="nucleotide sequence ID" value="NZ_RQHW01000042.1"/>
</dbReference>
<evidence type="ECO:0000313" key="2">
    <source>
        <dbReference type="Proteomes" id="UP000298058"/>
    </source>
</evidence>
<sequence>MSQSTQEWKELTSKKEEFLHILRVLNHYYERIGTKVTDLFLFRQRLVQSDPSLVKIYLSKIGAYEYFVKASLETENSEPQTWLHIDGIAEERNRMKEIGNKEHPVFHITCLSDLFEQNTA</sequence>
<dbReference type="AlphaFoldDB" id="A0A4R9M114"/>
<accession>A0A4R9M114</accession>
<gene>
    <name evidence="1" type="ORF">EHS15_10950</name>
</gene>
<comment type="caution">
    <text evidence="1">The sequence shown here is derived from an EMBL/GenBank/DDBJ whole genome shotgun (WGS) entry which is preliminary data.</text>
</comment>
<reference evidence="1" key="1">
    <citation type="journal article" date="2019" name="PLoS Negl. Trop. Dis.">
        <title>Revisiting the worldwide diversity of Leptospira species in the environment.</title>
        <authorList>
            <person name="Vincent A.T."/>
            <person name="Schiettekatte O."/>
            <person name="Bourhy P."/>
            <person name="Veyrier F.J."/>
            <person name="Picardeau M."/>
        </authorList>
    </citation>
    <scope>NUCLEOTIDE SEQUENCE [LARGE SCALE GENOMIC DNA]</scope>
    <source>
        <strain evidence="1">201300427</strain>
    </source>
</reference>
<dbReference type="Proteomes" id="UP000298058">
    <property type="component" value="Unassembled WGS sequence"/>
</dbReference>
<dbReference type="EMBL" id="RQHW01000042">
    <property type="protein sequence ID" value="TGN18929.1"/>
    <property type="molecule type" value="Genomic_DNA"/>
</dbReference>
<dbReference type="NCBIfam" id="NF047513">
    <property type="entry name" value="LIC_13246_fam"/>
    <property type="match status" value="1"/>
</dbReference>
<dbReference type="OrthoDB" id="329464at2"/>
<name>A0A4R9M114_9LEPT</name>
<proteinExistence type="predicted"/>
<evidence type="ECO:0000313" key="1">
    <source>
        <dbReference type="EMBL" id="TGN18929.1"/>
    </source>
</evidence>
<organism evidence="1 2">
    <name type="scientific">Leptospira idonii</name>
    <dbReference type="NCBI Taxonomy" id="1193500"/>
    <lineage>
        <taxon>Bacteria</taxon>
        <taxon>Pseudomonadati</taxon>
        <taxon>Spirochaetota</taxon>
        <taxon>Spirochaetia</taxon>
        <taxon>Leptospirales</taxon>
        <taxon>Leptospiraceae</taxon>
        <taxon>Leptospira</taxon>
    </lineage>
</organism>
<keyword evidence="2" id="KW-1185">Reference proteome</keyword>
<protein>
    <submittedName>
        <fullName evidence="1">Uncharacterized protein</fullName>
    </submittedName>
</protein>